<evidence type="ECO:0000256" key="1">
    <source>
        <dbReference type="SAM" id="Phobius"/>
    </source>
</evidence>
<keyword evidence="1" id="KW-0812">Transmembrane</keyword>
<sequence length="156" mass="17765">MTKTFEEVQDLIPKKEFFILTAVLISTSIFIFICTFVESLNMPVWAFPITTVTFAAIIIFCFFVKLKISIEGEVISIMFIKSYAIKFEEIIDYKVGDLNIMRNYSGWGIKKVTFRNLVCFGYDSGISLKLTGRKVMTISLSNPEQFASLLPVPQQS</sequence>
<dbReference type="RefSeq" id="WP_048112056.1">
    <property type="nucleotide sequence ID" value="NZ_CP010070.1"/>
</dbReference>
<dbReference type="GeneID" id="24818300"/>
<reference evidence="2 3" key="1">
    <citation type="journal article" date="2014" name="Appl. Environ. Microbiol.">
        <title>Comparative Genome Analysis of 'Candidatus Methanoplasma termitum' Indicates a New Mode of Energy Metabolism in the Seventh Order of Methanogens.</title>
        <authorList>
            <person name="Lang K."/>
            <person name="Schuldes J."/>
            <person name="Klingl A."/>
            <person name="Poehlein A."/>
            <person name="Daniel R."/>
            <person name="Brune A."/>
        </authorList>
    </citation>
    <scope>NUCLEOTIDE SEQUENCE [LARGE SCALE GENOMIC DNA]</scope>
    <source>
        <strain evidence="3">Mpt1</strain>
    </source>
</reference>
<dbReference type="OrthoDB" id="380871at2157"/>
<accession>A0A0A7LBJ3</accession>
<keyword evidence="3" id="KW-1185">Reference proteome</keyword>
<keyword evidence="1" id="KW-0472">Membrane</keyword>
<dbReference type="KEGG" id="mear:Mpt1_c06340"/>
<proteinExistence type="predicted"/>
<organism evidence="2 3">
    <name type="scientific">Candidatus Methanoplasma termitum</name>
    <dbReference type="NCBI Taxonomy" id="1577791"/>
    <lineage>
        <taxon>Archaea</taxon>
        <taxon>Methanobacteriati</taxon>
        <taxon>Thermoplasmatota</taxon>
        <taxon>Thermoplasmata</taxon>
        <taxon>Methanomassiliicoccales</taxon>
        <taxon>Methanomassiliicoccaceae</taxon>
        <taxon>Candidatus Methanoplasma</taxon>
    </lineage>
</organism>
<protein>
    <recommendedName>
        <fullName evidence="4">Bacterial membrane flanked domain protein</fullName>
    </recommendedName>
</protein>
<evidence type="ECO:0000313" key="2">
    <source>
        <dbReference type="EMBL" id="AIZ56520.1"/>
    </source>
</evidence>
<evidence type="ECO:0000313" key="3">
    <source>
        <dbReference type="Proteomes" id="UP000030787"/>
    </source>
</evidence>
<feature type="transmembrane region" description="Helical" evidence="1">
    <location>
        <begin position="44"/>
        <end position="64"/>
    </location>
</feature>
<dbReference type="Proteomes" id="UP000030787">
    <property type="component" value="Chromosome"/>
</dbReference>
<gene>
    <name evidence="2" type="ORF">Mpt1_c06340</name>
</gene>
<feature type="transmembrane region" description="Helical" evidence="1">
    <location>
        <begin position="17"/>
        <end position="38"/>
    </location>
</feature>
<dbReference type="EMBL" id="CP010070">
    <property type="protein sequence ID" value="AIZ56520.1"/>
    <property type="molecule type" value="Genomic_DNA"/>
</dbReference>
<dbReference type="STRING" id="1577791.Mpt1_c06340"/>
<dbReference type="HOGENOM" id="CLU_1682789_0_0_2"/>
<evidence type="ECO:0008006" key="4">
    <source>
        <dbReference type="Google" id="ProtNLM"/>
    </source>
</evidence>
<dbReference type="AlphaFoldDB" id="A0A0A7LBJ3"/>
<name>A0A0A7LBJ3_9ARCH</name>
<keyword evidence="1" id="KW-1133">Transmembrane helix</keyword>